<evidence type="ECO:0000256" key="1">
    <source>
        <dbReference type="SAM" id="MobiDB-lite"/>
    </source>
</evidence>
<protein>
    <submittedName>
        <fullName evidence="2">Uncharacterized protein</fullName>
    </submittedName>
</protein>
<name>A0A2B7ZLJ7_9EURO</name>
<feature type="compositionally biased region" description="Low complexity" evidence="1">
    <location>
        <begin position="826"/>
        <end position="838"/>
    </location>
</feature>
<organism evidence="2 3">
    <name type="scientific">[Emmonsia] crescens</name>
    <dbReference type="NCBI Taxonomy" id="73230"/>
    <lineage>
        <taxon>Eukaryota</taxon>
        <taxon>Fungi</taxon>
        <taxon>Dikarya</taxon>
        <taxon>Ascomycota</taxon>
        <taxon>Pezizomycotina</taxon>
        <taxon>Eurotiomycetes</taxon>
        <taxon>Eurotiomycetidae</taxon>
        <taxon>Onygenales</taxon>
        <taxon>Ajellomycetaceae</taxon>
        <taxon>Emergomyces</taxon>
    </lineage>
</organism>
<dbReference type="STRING" id="73230.A0A2B7ZLJ7"/>
<dbReference type="EMBL" id="PDND01000048">
    <property type="protein sequence ID" value="PGH34048.1"/>
    <property type="molecule type" value="Genomic_DNA"/>
</dbReference>
<evidence type="ECO:0000313" key="2">
    <source>
        <dbReference type="EMBL" id="PGH34048.1"/>
    </source>
</evidence>
<evidence type="ECO:0000313" key="3">
    <source>
        <dbReference type="Proteomes" id="UP000226031"/>
    </source>
</evidence>
<dbReference type="VEuPathDB" id="FungiDB:EMCG_07030"/>
<feature type="region of interest" description="Disordered" evidence="1">
    <location>
        <begin position="1"/>
        <end position="31"/>
    </location>
</feature>
<feature type="region of interest" description="Disordered" evidence="1">
    <location>
        <begin position="344"/>
        <end position="375"/>
    </location>
</feature>
<feature type="region of interest" description="Disordered" evidence="1">
    <location>
        <begin position="801"/>
        <end position="840"/>
    </location>
</feature>
<feature type="region of interest" description="Disordered" evidence="1">
    <location>
        <begin position="898"/>
        <end position="918"/>
    </location>
</feature>
<feature type="region of interest" description="Disordered" evidence="1">
    <location>
        <begin position="53"/>
        <end position="80"/>
    </location>
</feature>
<feature type="compositionally biased region" description="Basic residues" evidence="1">
    <location>
        <begin position="255"/>
        <end position="269"/>
    </location>
</feature>
<comment type="caution">
    <text evidence="2">The sequence shown here is derived from an EMBL/GenBank/DDBJ whole genome shotgun (WGS) entry which is preliminary data.</text>
</comment>
<feature type="compositionally biased region" description="Polar residues" evidence="1">
    <location>
        <begin position="732"/>
        <end position="752"/>
    </location>
</feature>
<reference evidence="2 3" key="1">
    <citation type="submission" date="2017-10" db="EMBL/GenBank/DDBJ databases">
        <title>Comparative genomics in systemic dimorphic fungi from Ajellomycetaceae.</title>
        <authorList>
            <person name="Munoz J.F."/>
            <person name="Mcewen J.G."/>
            <person name="Clay O.K."/>
            <person name="Cuomo C.A."/>
        </authorList>
    </citation>
    <scope>NUCLEOTIDE SEQUENCE [LARGE SCALE GENOMIC DNA]</scope>
    <source>
        <strain evidence="2 3">UAMH4076</strain>
    </source>
</reference>
<dbReference type="Proteomes" id="UP000226031">
    <property type="component" value="Unassembled WGS sequence"/>
</dbReference>
<feature type="compositionally biased region" description="Basic and acidic residues" evidence="1">
    <location>
        <begin position="631"/>
        <end position="651"/>
    </location>
</feature>
<proteinExistence type="predicted"/>
<keyword evidence="3" id="KW-1185">Reference proteome</keyword>
<feature type="compositionally biased region" description="Polar residues" evidence="1">
    <location>
        <begin position="365"/>
        <end position="375"/>
    </location>
</feature>
<accession>A0A2B7ZLJ7</accession>
<feature type="region of interest" description="Disordered" evidence="1">
    <location>
        <begin position="719"/>
        <end position="777"/>
    </location>
</feature>
<feature type="compositionally biased region" description="Polar residues" evidence="1">
    <location>
        <begin position="904"/>
        <end position="918"/>
    </location>
</feature>
<feature type="compositionally biased region" description="Polar residues" evidence="1">
    <location>
        <begin position="344"/>
        <end position="357"/>
    </location>
</feature>
<feature type="region of interest" description="Disordered" evidence="1">
    <location>
        <begin position="622"/>
        <end position="652"/>
    </location>
</feature>
<gene>
    <name evidence="2" type="ORF">GX50_03104</name>
</gene>
<feature type="compositionally biased region" description="Basic and acidic residues" evidence="1">
    <location>
        <begin position="719"/>
        <end position="729"/>
    </location>
</feature>
<feature type="region of interest" description="Disordered" evidence="1">
    <location>
        <begin position="246"/>
        <end position="282"/>
    </location>
</feature>
<sequence>MVSRASGSAVNPLKRTKSTSSVKSCRHIPPVPDLINPQTAHYHAMAAASIAMQRSNQRSSMDLRRSCNASHSGDSEADGFSFRSSRARSIRFTASDNFGAQSQRPFIQCPGSVASPSSDGTARNDSAFNAAVEELTPRMSELSGIGDSISSAPSSYRKLRRAKSMFSTRKCAMKPSESSYSPFRSYTYSDSPEMGHLSRATLRRSKSFFGTETAQQPQDVMRIQSQNAAVQLAREQYLLELQQPKQYDRSESIHSRKKQHQSKPFRKSLRSSSGWDAENGIPFDTRSTDHGVIHPIKTLRTSKSRIFSVSIKNGLKRIFGRGSMAQEKKNASPGQRTHQLGFSDYISSESTGPTSIGNRPASIRTMRSSDSFGTFSSRATSWTDSTTTNTMAARDAVSERNRLSIIQENGGPPESIPSPSSFHYNDGFSVFRKPFYPGRSSNNACDVVDSQRVYSALVRHIAEAHHHDDGDITPRAGTVRRSIYSPSSSAYSHHTTNTIRHIPSEASMRTIRALPTIRSKSPSSQSQMSVGSNYRREALVITPQEIAQHNENMSRHRSRQSLHQSRSSLFQPSRQMRTEILNPLVPPRFSSYEQVMGSDDDTESVIISRPDVIERSTISPSVYSRTTNGDTPRHYGSRRDLSFSESSDERGTVTILTSERLPYKPKDAGSSTCSDRQIKGSAEWKSWMSSQMDLLDTTSDNYAMTQYDKFPTTHYREKTEIHDESKDGNAEESPTTPRDTESTSAEVLQGPSSLHVDQRPPLVELKPSTQNNFSRPLRLSPDISISISRTAVQKPLVVARSESSHSVHITPDVHLESSTPTDSLLRRSASRSPSASPLVYEKSRCPDLATAPVTPTRAPKAVQSTISLRNHSEIYTPTRRISDPRKLAPTVNFSSVRNRRDNGRVTNENSRGSRANTKSDLSALGDIHSTISSKRMVDIFLSQRRRQMDGAEKATENAFI</sequence>
<dbReference type="AlphaFoldDB" id="A0A2B7ZLJ7"/>